<comment type="cofactor">
    <cofactor evidence="1">
        <name>Zn(2+)</name>
        <dbReference type="ChEBI" id="CHEBI:29105"/>
    </cofactor>
</comment>
<dbReference type="SMART" id="SM00849">
    <property type="entry name" value="Lactamase_B"/>
    <property type="match status" value="1"/>
</dbReference>
<dbReference type="PANTHER" id="PTHR46233">
    <property type="entry name" value="HYDROXYACYLGLUTATHIONE HYDROLASE GLOC"/>
    <property type="match status" value="1"/>
</dbReference>
<dbReference type="GO" id="GO:0046872">
    <property type="term" value="F:metal ion binding"/>
    <property type="evidence" value="ECO:0007669"/>
    <property type="project" value="UniProtKB-KW"/>
</dbReference>
<dbReference type="EMBL" id="CAFBOG010000011">
    <property type="protein sequence ID" value="CAB4969420.1"/>
    <property type="molecule type" value="Genomic_DNA"/>
</dbReference>
<dbReference type="AlphaFoldDB" id="A0A6J6NQG5"/>
<evidence type="ECO:0000313" key="8">
    <source>
        <dbReference type="EMBL" id="CAB5067590.1"/>
    </source>
</evidence>
<evidence type="ECO:0000256" key="1">
    <source>
        <dbReference type="ARBA" id="ARBA00001947"/>
    </source>
</evidence>
<reference evidence="6" key="1">
    <citation type="submission" date="2020-05" db="EMBL/GenBank/DDBJ databases">
        <authorList>
            <person name="Chiriac C."/>
            <person name="Salcher M."/>
            <person name="Ghai R."/>
            <person name="Kavagutti S V."/>
        </authorList>
    </citation>
    <scope>NUCLEOTIDE SEQUENCE</scope>
</reference>
<gene>
    <name evidence="6" type="ORF">UFOPK2582_00260</name>
    <name evidence="7" type="ORF">UFOPK3914_00238</name>
    <name evidence="8" type="ORF">UFOPK4354_01240</name>
</gene>
<dbReference type="SUPFAM" id="SSF56281">
    <property type="entry name" value="Metallo-hydrolase/oxidoreductase"/>
    <property type="match status" value="1"/>
</dbReference>
<organism evidence="6">
    <name type="scientific">freshwater metagenome</name>
    <dbReference type="NCBI Taxonomy" id="449393"/>
    <lineage>
        <taxon>unclassified sequences</taxon>
        <taxon>metagenomes</taxon>
        <taxon>ecological metagenomes</taxon>
    </lineage>
</organism>
<keyword evidence="4" id="KW-0862">Zinc</keyword>
<dbReference type="EMBL" id="CAEZXS010000017">
    <property type="protein sequence ID" value="CAB4688587.1"/>
    <property type="molecule type" value="Genomic_DNA"/>
</dbReference>
<keyword evidence="3" id="KW-0378">Hydrolase</keyword>
<dbReference type="InterPro" id="IPR051453">
    <property type="entry name" value="MBL_Glyoxalase_II"/>
</dbReference>
<dbReference type="CDD" id="cd16275">
    <property type="entry name" value="BaeB-like_MBL-fold"/>
    <property type="match status" value="1"/>
</dbReference>
<accession>A0A6J6NQG5</accession>
<protein>
    <submittedName>
        <fullName evidence="6">Unannotated protein</fullName>
    </submittedName>
</protein>
<dbReference type="Gene3D" id="3.60.15.10">
    <property type="entry name" value="Ribonuclease Z/Hydroxyacylglutathione hydrolase-like"/>
    <property type="match status" value="1"/>
</dbReference>
<evidence type="ECO:0000256" key="3">
    <source>
        <dbReference type="ARBA" id="ARBA00022801"/>
    </source>
</evidence>
<evidence type="ECO:0000256" key="2">
    <source>
        <dbReference type="ARBA" id="ARBA00022723"/>
    </source>
</evidence>
<dbReference type="Pfam" id="PF00753">
    <property type="entry name" value="Lactamase_B"/>
    <property type="match status" value="1"/>
</dbReference>
<dbReference type="EMBL" id="CAFBQW010000139">
    <property type="protein sequence ID" value="CAB5067590.1"/>
    <property type="molecule type" value="Genomic_DNA"/>
</dbReference>
<proteinExistence type="predicted"/>
<dbReference type="GO" id="GO:0016787">
    <property type="term" value="F:hydrolase activity"/>
    <property type="evidence" value="ECO:0007669"/>
    <property type="project" value="UniProtKB-KW"/>
</dbReference>
<evidence type="ECO:0000313" key="6">
    <source>
        <dbReference type="EMBL" id="CAB4688587.1"/>
    </source>
</evidence>
<name>A0A6J6NQG5_9ZZZZ</name>
<sequence length="268" mass="29037">MGQATRAAATIAFVTDSQNPDSQNPGSQNADPDRFYFRQLLAGRDFALGNELAVGMANFAYLIGDRGTGECMVIDPAYGVAELNAVAQADGMRLTGALITHYHADHCGGEIMGIHIEGAAKLLELTQIPVHIQATEREWVLKASDLSAEDLELHQPGDTVMIGDLPVQLVHTPGHTPGSQCFYANGCLISGDTLFLDGCGRTDLPGGDAEELYYSLTQRLSQVPADAYLFPGHNYSNQPMERMGENRERNVVFKPKSAEQWMMMFGGA</sequence>
<dbReference type="InterPro" id="IPR001279">
    <property type="entry name" value="Metallo-B-lactamas"/>
</dbReference>
<dbReference type="InterPro" id="IPR036866">
    <property type="entry name" value="RibonucZ/Hydroxyglut_hydro"/>
</dbReference>
<evidence type="ECO:0000313" key="7">
    <source>
        <dbReference type="EMBL" id="CAB4969420.1"/>
    </source>
</evidence>
<feature type="domain" description="Metallo-beta-lactamase" evidence="5">
    <location>
        <begin position="57"/>
        <end position="233"/>
    </location>
</feature>
<evidence type="ECO:0000259" key="5">
    <source>
        <dbReference type="SMART" id="SM00849"/>
    </source>
</evidence>
<keyword evidence="2" id="KW-0479">Metal-binding</keyword>
<dbReference type="PANTHER" id="PTHR46233:SF3">
    <property type="entry name" value="HYDROXYACYLGLUTATHIONE HYDROLASE GLOC"/>
    <property type="match status" value="1"/>
</dbReference>
<evidence type="ECO:0000256" key="4">
    <source>
        <dbReference type="ARBA" id="ARBA00022833"/>
    </source>
</evidence>